<evidence type="ECO:0000313" key="1">
    <source>
        <dbReference type="EMBL" id="KAK7463436.1"/>
    </source>
</evidence>
<dbReference type="PANTHER" id="PTHR37844:SF2">
    <property type="entry name" value="SER_THR PROTEIN PHOSPHATASE SUPERFAMILY (AFU_ORTHOLOGUE AFUA_1G14840)"/>
    <property type="match status" value="1"/>
</dbReference>
<dbReference type="InterPro" id="IPR029052">
    <property type="entry name" value="Metallo-depent_PP-like"/>
</dbReference>
<organism evidence="1 2">
    <name type="scientific">Marasmiellus scandens</name>
    <dbReference type="NCBI Taxonomy" id="2682957"/>
    <lineage>
        <taxon>Eukaryota</taxon>
        <taxon>Fungi</taxon>
        <taxon>Dikarya</taxon>
        <taxon>Basidiomycota</taxon>
        <taxon>Agaricomycotina</taxon>
        <taxon>Agaricomycetes</taxon>
        <taxon>Agaricomycetidae</taxon>
        <taxon>Agaricales</taxon>
        <taxon>Marasmiineae</taxon>
        <taxon>Omphalotaceae</taxon>
        <taxon>Marasmiellus</taxon>
    </lineage>
</organism>
<dbReference type="PANTHER" id="PTHR37844">
    <property type="entry name" value="SER/THR PROTEIN PHOSPHATASE SUPERFAMILY (AFU_ORTHOLOGUE AFUA_1G14840)"/>
    <property type="match status" value="1"/>
</dbReference>
<reference evidence="1 2" key="1">
    <citation type="submission" date="2024-01" db="EMBL/GenBank/DDBJ databases">
        <title>A draft genome for the cacao thread blight pathogen Marasmiellus scandens.</title>
        <authorList>
            <person name="Baruah I.K."/>
            <person name="Leung J."/>
            <person name="Bukari Y."/>
            <person name="Amoako-Attah I."/>
            <person name="Meinhardt L.W."/>
            <person name="Bailey B.A."/>
            <person name="Cohen S.P."/>
        </authorList>
    </citation>
    <scope>NUCLEOTIDE SEQUENCE [LARGE SCALE GENOMIC DNA]</scope>
    <source>
        <strain evidence="1 2">GH-19</strain>
    </source>
</reference>
<proteinExistence type="predicted"/>
<accession>A0ABR1JP38</accession>
<gene>
    <name evidence="1" type="ORF">VKT23_006788</name>
</gene>
<comment type="caution">
    <text evidence="1">The sequence shown here is derived from an EMBL/GenBank/DDBJ whole genome shotgun (WGS) entry which is preliminary data.</text>
</comment>
<evidence type="ECO:0000313" key="2">
    <source>
        <dbReference type="Proteomes" id="UP001498398"/>
    </source>
</evidence>
<dbReference type="Proteomes" id="UP001498398">
    <property type="component" value="Unassembled WGS sequence"/>
</dbReference>
<keyword evidence="2" id="KW-1185">Reference proteome</keyword>
<name>A0ABR1JP38_9AGAR</name>
<evidence type="ECO:0008006" key="3">
    <source>
        <dbReference type="Google" id="ProtNLM"/>
    </source>
</evidence>
<dbReference type="EMBL" id="JBANRG010000009">
    <property type="protein sequence ID" value="KAK7463436.1"/>
    <property type="molecule type" value="Genomic_DNA"/>
</dbReference>
<sequence>MAKPYRSTVEESARRLSDFATESNANSSLGKFIYLNRTRYDVSETLTILGCTLWSALNPEDLDILSWSITDFRRIDSFNPEAYSALHRGDLDWLNNTVSSIAKDEPHRKVVIFTHHAPTKDGTGNPKFNDGPTNSAFATELSSEPCWDSKVVKTWAFGHTHWCCNFEKGGIMVFANQRGYGDGAAGYNVETVLDL</sequence>
<dbReference type="SUPFAM" id="SSF56300">
    <property type="entry name" value="Metallo-dependent phosphatases"/>
    <property type="match status" value="1"/>
</dbReference>
<protein>
    <recommendedName>
        <fullName evidence="3">Calcineurin-like phosphoesterase domain-containing protein</fullName>
    </recommendedName>
</protein>